<dbReference type="NCBIfam" id="TIGR00644">
    <property type="entry name" value="recJ"/>
    <property type="match status" value="1"/>
</dbReference>
<dbReference type="GO" id="GO:0006310">
    <property type="term" value="P:DNA recombination"/>
    <property type="evidence" value="ECO:0007669"/>
    <property type="project" value="InterPro"/>
</dbReference>
<dbReference type="InterPro" id="IPR004610">
    <property type="entry name" value="RecJ"/>
</dbReference>
<dbReference type="Proteomes" id="UP000229834">
    <property type="component" value="Unassembled WGS sequence"/>
</dbReference>
<proteinExistence type="inferred from homology"/>
<feature type="domain" description="RecJ OB" evidence="8">
    <location>
        <begin position="465"/>
        <end position="574"/>
    </location>
</feature>
<dbReference type="Pfam" id="PF01368">
    <property type="entry name" value="DHH"/>
    <property type="match status" value="1"/>
</dbReference>
<protein>
    <recommendedName>
        <fullName evidence="2">Single-stranded-DNA-specific exonuclease RecJ</fullName>
    </recommendedName>
</protein>
<reference evidence="9 10" key="1">
    <citation type="submission" date="2017-09" db="EMBL/GenBank/DDBJ databases">
        <title>Depth-based differentiation of microbial function through sediment-hosted aquifers and enrichment of novel symbionts in the deep terrestrial subsurface.</title>
        <authorList>
            <person name="Probst A.J."/>
            <person name="Ladd B."/>
            <person name="Jarett J.K."/>
            <person name="Geller-Mcgrath D.E."/>
            <person name="Sieber C.M."/>
            <person name="Emerson J.B."/>
            <person name="Anantharaman K."/>
            <person name="Thomas B.C."/>
            <person name="Malmstrom R."/>
            <person name="Stieglmeier M."/>
            <person name="Klingl A."/>
            <person name="Woyke T."/>
            <person name="Ryan C.M."/>
            <person name="Banfield J.F."/>
        </authorList>
    </citation>
    <scope>NUCLEOTIDE SEQUENCE [LARGE SCALE GENOMIC DNA]</scope>
    <source>
        <strain evidence="9">CG11_big_fil_rev_8_21_14_0_20_40_24</strain>
    </source>
</reference>
<comment type="similarity">
    <text evidence="1">Belongs to the RecJ family.</text>
</comment>
<dbReference type="PANTHER" id="PTHR30255">
    <property type="entry name" value="SINGLE-STRANDED-DNA-SPECIFIC EXONUCLEASE RECJ"/>
    <property type="match status" value="1"/>
</dbReference>
<dbReference type="InterPro" id="IPR001667">
    <property type="entry name" value="DDH_dom"/>
</dbReference>
<feature type="domain" description="DDH" evidence="6">
    <location>
        <begin position="82"/>
        <end position="231"/>
    </location>
</feature>
<dbReference type="EMBL" id="PCVC01000066">
    <property type="protein sequence ID" value="PIQ66786.1"/>
    <property type="molecule type" value="Genomic_DNA"/>
</dbReference>
<comment type="caution">
    <text evidence="9">The sequence shown here is derived from an EMBL/GenBank/DDBJ whole genome shotgun (WGS) entry which is preliminary data.</text>
</comment>
<evidence type="ECO:0000259" key="7">
    <source>
        <dbReference type="Pfam" id="PF02272"/>
    </source>
</evidence>
<dbReference type="Pfam" id="PF02272">
    <property type="entry name" value="DHHA1"/>
    <property type="match status" value="1"/>
</dbReference>
<organism evidence="9 10">
    <name type="scientific">Candidatus Zambryskibacteria bacterium CG11_big_fil_rev_8_21_14_0_20_40_24</name>
    <dbReference type="NCBI Taxonomy" id="1975116"/>
    <lineage>
        <taxon>Bacteria</taxon>
        <taxon>Candidatus Zambryskiibacteriota</taxon>
    </lineage>
</organism>
<keyword evidence="3" id="KW-0540">Nuclease</keyword>
<evidence type="ECO:0000313" key="9">
    <source>
        <dbReference type="EMBL" id="PIQ66786.1"/>
    </source>
</evidence>
<name>A0A2H0K6B8_9BACT</name>
<dbReference type="InterPro" id="IPR051673">
    <property type="entry name" value="SSDNA_exonuclease_RecJ"/>
</dbReference>
<dbReference type="GO" id="GO:0003676">
    <property type="term" value="F:nucleic acid binding"/>
    <property type="evidence" value="ECO:0007669"/>
    <property type="project" value="InterPro"/>
</dbReference>
<accession>A0A2H0K6B8</accession>
<gene>
    <name evidence="9" type="primary">recJ</name>
    <name evidence="9" type="ORF">COV95_02400</name>
</gene>
<dbReference type="InterPro" id="IPR003156">
    <property type="entry name" value="DHHA1_dom"/>
</dbReference>
<evidence type="ECO:0000256" key="5">
    <source>
        <dbReference type="ARBA" id="ARBA00022839"/>
    </source>
</evidence>
<sequence>MFSIMTKEYRLREEIPQEIDKILTPYPTLTRKLLFHRNIDNVEEAERFFNPDYNLDLHDPFLLYEMDKAVERLLKAIEKKEKIVIYSDYDADGIPGAVILREFIEALGHREVENYIPHRHLEGYGLHMDAIESLAKGKTELIITVDCGTADYEQVKLANSLGMDVVITDHHELNGKLPEALALINPKHPQGGYPFDGLCGAGVVFKLIQAVLSKGDFDFKDGREKWFLDLVGVATLSDMVPLVDENRALSFFGLKVLQKSPRPGLQKLWKKLGVLQKNLREDDITFSLAPRINAASRMDHPMDAFKLLATKDEAEADVLSDHLNKINDERKGVVASMVKEIKKQLEKRGELSNIVVLGNPNWKPSLLGLAANSIMDDIGKPIFLWGRNGDNELKGSCRSEGKTNVFSLMGIAENSFSQFGGHKMAGGFSVERNKVHTLELDLNVAFDKMKKSEDTSTFDSKSEYIDDAIVLDDINWNFYNQIAKFSPFGVGNPKPTFLLRGVIPKILKQFGKEKNHMEIVFENSNGNKIKAISFFSSPEKFSKTPKEGVPINLIASIENSTFRSYLELRLRIVDII</sequence>
<evidence type="ECO:0000256" key="2">
    <source>
        <dbReference type="ARBA" id="ARBA00019841"/>
    </source>
</evidence>
<dbReference type="InterPro" id="IPR038763">
    <property type="entry name" value="DHH_sf"/>
</dbReference>
<dbReference type="GO" id="GO:0006281">
    <property type="term" value="P:DNA repair"/>
    <property type="evidence" value="ECO:0007669"/>
    <property type="project" value="InterPro"/>
</dbReference>
<keyword evidence="4" id="KW-0378">Hydrolase</keyword>
<dbReference type="Gene3D" id="3.10.310.30">
    <property type="match status" value="1"/>
</dbReference>
<keyword evidence="5 9" id="KW-0269">Exonuclease</keyword>
<evidence type="ECO:0000259" key="8">
    <source>
        <dbReference type="Pfam" id="PF17768"/>
    </source>
</evidence>
<dbReference type="AlphaFoldDB" id="A0A2H0K6B8"/>
<evidence type="ECO:0000256" key="3">
    <source>
        <dbReference type="ARBA" id="ARBA00022722"/>
    </source>
</evidence>
<dbReference type="Pfam" id="PF17768">
    <property type="entry name" value="RecJ_OB"/>
    <property type="match status" value="1"/>
</dbReference>
<dbReference type="GO" id="GO:0008409">
    <property type="term" value="F:5'-3' exonuclease activity"/>
    <property type="evidence" value="ECO:0007669"/>
    <property type="project" value="InterPro"/>
</dbReference>
<dbReference type="InterPro" id="IPR041122">
    <property type="entry name" value="RecJ_OB"/>
</dbReference>
<dbReference type="Gene3D" id="3.90.1640.30">
    <property type="match status" value="1"/>
</dbReference>
<feature type="domain" description="DHHA1" evidence="7">
    <location>
        <begin position="354"/>
        <end position="434"/>
    </location>
</feature>
<evidence type="ECO:0000259" key="6">
    <source>
        <dbReference type="Pfam" id="PF01368"/>
    </source>
</evidence>
<dbReference type="PANTHER" id="PTHR30255:SF2">
    <property type="entry name" value="SINGLE-STRANDED-DNA-SPECIFIC EXONUCLEASE RECJ"/>
    <property type="match status" value="1"/>
</dbReference>
<evidence type="ECO:0000313" key="10">
    <source>
        <dbReference type="Proteomes" id="UP000229834"/>
    </source>
</evidence>
<evidence type="ECO:0000256" key="4">
    <source>
        <dbReference type="ARBA" id="ARBA00022801"/>
    </source>
</evidence>
<dbReference type="SUPFAM" id="SSF64182">
    <property type="entry name" value="DHH phosphoesterases"/>
    <property type="match status" value="1"/>
</dbReference>
<evidence type="ECO:0000256" key="1">
    <source>
        <dbReference type="ARBA" id="ARBA00005915"/>
    </source>
</evidence>